<accession>A0A3L9YZZ5</accession>
<dbReference type="InterPro" id="IPR037126">
    <property type="entry name" value="PdaC/RsiV-like_sf"/>
</dbReference>
<feature type="domain" description="DUF3298" evidence="1">
    <location>
        <begin position="170"/>
        <end position="242"/>
    </location>
</feature>
<dbReference type="Gene3D" id="3.90.640.20">
    <property type="entry name" value="Heat-shock cognate protein, ATPase"/>
    <property type="match status" value="1"/>
</dbReference>
<organism evidence="3 4">
    <name type="scientific">Ulvibacter antarcticus</name>
    <dbReference type="NCBI Taxonomy" id="442714"/>
    <lineage>
        <taxon>Bacteria</taxon>
        <taxon>Pseudomonadati</taxon>
        <taxon>Bacteroidota</taxon>
        <taxon>Flavobacteriia</taxon>
        <taxon>Flavobacteriales</taxon>
        <taxon>Flavobacteriaceae</taxon>
        <taxon>Ulvibacter</taxon>
    </lineage>
</organism>
<feature type="domain" description="Deacetylase PdaC" evidence="2">
    <location>
        <begin position="44"/>
        <end position="146"/>
    </location>
</feature>
<evidence type="ECO:0000313" key="3">
    <source>
        <dbReference type="EMBL" id="RMA66153.1"/>
    </source>
</evidence>
<keyword evidence="4" id="KW-1185">Reference proteome</keyword>
<dbReference type="Gene3D" id="3.30.565.40">
    <property type="entry name" value="Fervidobacterium nodosum Rt17-B1 like"/>
    <property type="match status" value="1"/>
</dbReference>
<evidence type="ECO:0000259" key="2">
    <source>
        <dbReference type="Pfam" id="PF13739"/>
    </source>
</evidence>
<protein>
    <submittedName>
        <fullName evidence="3">Uncharacterized protein DUF3298</fullName>
    </submittedName>
</protein>
<comment type="caution">
    <text evidence="3">The sequence shown here is derived from an EMBL/GenBank/DDBJ whole genome shotgun (WGS) entry which is preliminary data.</text>
</comment>
<dbReference type="Pfam" id="PF13739">
    <property type="entry name" value="PdaC"/>
    <property type="match status" value="1"/>
</dbReference>
<dbReference type="OrthoDB" id="594879at2"/>
<dbReference type="Pfam" id="PF11738">
    <property type="entry name" value="DUF3298"/>
    <property type="match status" value="1"/>
</dbReference>
<dbReference type="InterPro" id="IPR025303">
    <property type="entry name" value="PdaC"/>
</dbReference>
<sequence length="251" mass="28240">MNNKIALLLVLIITLHGCKRNSFVVFSSENFTENALESCKTIGCPEITINYLSVSSEGEVSEKINAKINKFIIEALNIGDDSIAHAATISEAATDFIKTYRLHSAEFPDMATDYFAEITVSEMFHTSDLISLSFRKYLYTGGAHGYEKLSFLNIDPQTGEEIPSEEIIKDINRFTQFAEERFREKFGIAKNENINSNGFSFENDQFHLPESIGVSKSALLLLYNQYDIASYADGPIELKIPLKDVEPFLNF</sequence>
<dbReference type="AlphaFoldDB" id="A0A3L9YZZ5"/>
<evidence type="ECO:0000259" key="1">
    <source>
        <dbReference type="Pfam" id="PF11738"/>
    </source>
</evidence>
<gene>
    <name evidence="3" type="ORF">BXY75_0572</name>
</gene>
<dbReference type="EMBL" id="REFC01000011">
    <property type="protein sequence ID" value="RMA66153.1"/>
    <property type="molecule type" value="Genomic_DNA"/>
</dbReference>
<name>A0A3L9YZZ5_9FLAO</name>
<evidence type="ECO:0000313" key="4">
    <source>
        <dbReference type="Proteomes" id="UP000271339"/>
    </source>
</evidence>
<reference evidence="3 4" key="1">
    <citation type="submission" date="2018-10" db="EMBL/GenBank/DDBJ databases">
        <title>Genomic Encyclopedia of Archaeal and Bacterial Type Strains, Phase II (KMG-II): from individual species to whole genera.</title>
        <authorList>
            <person name="Goeker M."/>
        </authorList>
    </citation>
    <scope>NUCLEOTIDE SEQUENCE [LARGE SCALE GENOMIC DNA]</scope>
    <source>
        <strain evidence="3 4">DSM 23424</strain>
    </source>
</reference>
<dbReference type="Proteomes" id="UP000271339">
    <property type="component" value="Unassembled WGS sequence"/>
</dbReference>
<proteinExistence type="predicted"/>
<dbReference type="InterPro" id="IPR021729">
    <property type="entry name" value="DUF3298"/>
</dbReference>
<dbReference type="RefSeq" id="WP_121906166.1">
    <property type="nucleotide sequence ID" value="NZ_REFC01000011.1"/>
</dbReference>